<sequence>MRRLLMLLTIAIAVVSCSAPVAGEASPARQGAEGTGDAGLPTRPRELPLDDVDPCALLTPTQRTDLGITSEPLPDTTDAPLFAGRTCSMTGFEPRDIGVSFALATGSGIAELLAPGTLGDEVTPTTIAGFPAVIAKPELPNFCSVDVDVAEGQFLDVQFHDSGSEPPIPPDQLCRDAVRVAEAAMETLQRS</sequence>
<dbReference type="EMBL" id="JAGSOV010000090">
    <property type="protein sequence ID" value="MCO1660731.1"/>
    <property type="molecule type" value="Genomic_DNA"/>
</dbReference>
<feature type="signal peptide" evidence="2">
    <location>
        <begin position="1"/>
        <end position="21"/>
    </location>
</feature>
<accession>A0ABT1ACP1</accession>
<dbReference type="RefSeq" id="WP_252446268.1">
    <property type="nucleotide sequence ID" value="NZ_JAGSOV010000090.1"/>
</dbReference>
<protein>
    <submittedName>
        <fullName evidence="3">DUF3558 domain-containing protein</fullName>
    </submittedName>
</protein>
<organism evidence="3 4">
    <name type="scientific">Pseudonocardia humida</name>
    <dbReference type="NCBI Taxonomy" id="2800819"/>
    <lineage>
        <taxon>Bacteria</taxon>
        <taxon>Bacillati</taxon>
        <taxon>Actinomycetota</taxon>
        <taxon>Actinomycetes</taxon>
        <taxon>Pseudonocardiales</taxon>
        <taxon>Pseudonocardiaceae</taxon>
        <taxon>Pseudonocardia</taxon>
    </lineage>
</organism>
<gene>
    <name evidence="3" type="ORF">KDL28_37345</name>
</gene>
<evidence type="ECO:0000256" key="2">
    <source>
        <dbReference type="SAM" id="SignalP"/>
    </source>
</evidence>
<evidence type="ECO:0000313" key="4">
    <source>
        <dbReference type="Proteomes" id="UP001165283"/>
    </source>
</evidence>
<keyword evidence="4" id="KW-1185">Reference proteome</keyword>
<reference evidence="3" key="1">
    <citation type="submission" date="2021-04" db="EMBL/GenBank/DDBJ databases">
        <title>Pseudonocardia sp. nov., isolated from sandy soil of mangrove forest.</title>
        <authorList>
            <person name="Zan Z."/>
            <person name="Huang R."/>
            <person name="Liu W."/>
        </authorList>
    </citation>
    <scope>NUCLEOTIDE SEQUENCE</scope>
    <source>
        <strain evidence="3">S2-4</strain>
    </source>
</reference>
<dbReference type="PROSITE" id="PS51257">
    <property type="entry name" value="PROKAR_LIPOPROTEIN"/>
    <property type="match status" value="1"/>
</dbReference>
<proteinExistence type="predicted"/>
<keyword evidence="2" id="KW-0732">Signal</keyword>
<dbReference type="Proteomes" id="UP001165283">
    <property type="component" value="Unassembled WGS sequence"/>
</dbReference>
<dbReference type="Pfam" id="PF12079">
    <property type="entry name" value="DUF3558"/>
    <property type="match status" value="1"/>
</dbReference>
<evidence type="ECO:0000313" key="3">
    <source>
        <dbReference type="EMBL" id="MCO1660731.1"/>
    </source>
</evidence>
<dbReference type="InterPro" id="IPR024520">
    <property type="entry name" value="DUF3558"/>
</dbReference>
<feature type="chain" id="PRO_5046191396" evidence="2">
    <location>
        <begin position="22"/>
        <end position="191"/>
    </location>
</feature>
<feature type="region of interest" description="Disordered" evidence="1">
    <location>
        <begin position="23"/>
        <end position="46"/>
    </location>
</feature>
<evidence type="ECO:0000256" key="1">
    <source>
        <dbReference type="SAM" id="MobiDB-lite"/>
    </source>
</evidence>
<name>A0ABT1ACP1_9PSEU</name>
<comment type="caution">
    <text evidence="3">The sequence shown here is derived from an EMBL/GenBank/DDBJ whole genome shotgun (WGS) entry which is preliminary data.</text>
</comment>